<dbReference type="Gene3D" id="3.40.50.360">
    <property type="match status" value="1"/>
</dbReference>
<proteinExistence type="predicted"/>
<sequence length="161" mass="18264">MRMIVVFYSFEGNTKLIAESIAEAIDADILELKPKKEMKSKGFMKYVWGGKAAMMKTKPELLAFENNPQDYDVLFIGTPVWAWTYTPPLNTFLSTCSLSNKKIALFCCHGGGKGKIFEKMQKALEGNQILGEIDFRDPLKKNTDTNIQRAKEWAKDITKTI</sequence>
<dbReference type="PROSITE" id="PS50902">
    <property type="entry name" value="FLAVODOXIN_LIKE"/>
    <property type="match status" value="1"/>
</dbReference>
<evidence type="ECO:0000313" key="2">
    <source>
        <dbReference type="EMBL" id="RII00747.1"/>
    </source>
</evidence>
<name>A0A399FXE7_UNCN2</name>
<comment type="caution">
    <text evidence="2">The sequence shown here is derived from an EMBL/GenBank/DDBJ whole genome shotgun (WGS) entry which is preliminary data.</text>
</comment>
<dbReference type="SUPFAM" id="SSF52218">
    <property type="entry name" value="Flavoproteins"/>
    <property type="match status" value="1"/>
</dbReference>
<dbReference type="EMBL" id="NDHY01000002">
    <property type="protein sequence ID" value="RII00747.1"/>
    <property type="molecule type" value="Genomic_DNA"/>
</dbReference>
<dbReference type="Proteomes" id="UP000266287">
    <property type="component" value="Unassembled WGS sequence"/>
</dbReference>
<feature type="domain" description="Flavodoxin-like" evidence="1">
    <location>
        <begin position="3"/>
        <end position="158"/>
    </location>
</feature>
<dbReference type="PANTHER" id="PTHR39201">
    <property type="entry name" value="EXPORTED PROTEIN-RELATED"/>
    <property type="match status" value="1"/>
</dbReference>
<dbReference type="InterPro" id="IPR029039">
    <property type="entry name" value="Flavoprotein-like_sf"/>
</dbReference>
<dbReference type="InterPro" id="IPR008254">
    <property type="entry name" value="Flavodoxin/NO_synth"/>
</dbReference>
<dbReference type="InterPro" id="IPR001226">
    <property type="entry name" value="Flavodoxin_CS"/>
</dbReference>
<gene>
    <name evidence="2" type="ORF">B9J77_01660</name>
</gene>
<dbReference type="Pfam" id="PF12682">
    <property type="entry name" value="Flavodoxin_4"/>
    <property type="match status" value="1"/>
</dbReference>
<dbReference type="GO" id="GO:0010181">
    <property type="term" value="F:FMN binding"/>
    <property type="evidence" value="ECO:0007669"/>
    <property type="project" value="InterPro"/>
</dbReference>
<evidence type="ECO:0000259" key="1">
    <source>
        <dbReference type="PROSITE" id="PS50902"/>
    </source>
</evidence>
<organism evidence="2 3">
    <name type="scientific">candidate division NPL-UPA2 bacterium Unc8</name>
    <dbReference type="NCBI Taxonomy" id="1980939"/>
    <lineage>
        <taxon>Bacteria</taxon>
    </lineage>
</organism>
<accession>A0A399FXE7</accession>
<reference evidence="2 3" key="1">
    <citation type="submission" date="2018-08" db="EMBL/GenBank/DDBJ databases">
        <title>Draft genome of candidate division NPL-UPA2 bacterium Unc8 that adapted to ultra-basic serpentinizing groundwater.</title>
        <authorList>
            <person name="Ishii S."/>
            <person name="Suzuki S."/>
            <person name="Nealson K.H."/>
        </authorList>
    </citation>
    <scope>NUCLEOTIDE SEQUENCE [LARGE SCALE GENOMIC DNA]</scope>
    <source>
        <strain evidence="2">Unc8</strain>
    </source>
</reference>
<dbReference type="PROSITE" id="PS00201">
    <property type="entry name" value="FLAVODOXIN"/>
    <property type="match status" value="1"/>
</dbReference>
<dbReference type="PANTHER" id="PTHR39201:SF1">
    <property type="entry name" value="FLAVODOXIN-LIKE DOMAIN-CONTAINING PROTEIN"/>
    <property type="match status" value="1"/>
</dbReference>
<dbReference type="AlphaFoldDB" id="A0A399FXE7"/>
<protein>
    <submittedName>
        <fullName evidence="2">Flavodoxin</fullName>
    </submittedName>
</protein>
<evidence type="ECO:0000313" key="3">
    <source>
        <dbReference type="Proteomes" id="UP000266287"/>
    </source>
</evidence>
<dbReference type="GO" id="GO:0009055">
    <property type="term" value="F:electron transfer activity"/>
    <property type="evidence" value="ECO:0007669"/>
    <property type="project" value="InterPro"/>
</dbReference>